<dbReference type="EMBL" id="ACLF03000006">
    <property type="protein sequence ID" value="EFQ82469.1"/>
    <property type="molecule type" value="Genomic_DNA"/>
</dbReference>
<gene>
    <name evidence="3" type="ORF">HMPREF0063_11678</name>
</gene>
<dbReference type="Gene3D" id="3.40.50.12780">
    <property type="entry name" value="N-terminal domain of ligase-like"/>
    <property type="match status" value="1"/>
</dbReference>
<dbReference type="InterPro" id="IPR025110">
    <property type="entry name" value="AMP-bd_C"/>
</dbReference>
<dbReference type="PROSITE" id="PS00455">
    <property type="entry name" value="AMP_BINDING"/>
    <property type="match status" value="1"/>
</dbReference>
<dbReference type="InterPro" id="IPR042099">
    <property type="entry name" value="ANL_N_sf"/>
</dbReference>
<feature type="domain" description="AMP-binding enzyme C-terminal" evidence="2">
    <location>
        <begin position="455"/>
        <end position="530"/>
    </location>
</feature>
<protein>
    <submittedName>
        <fullName evidence="3">Long-chain-fatty-acid--CoA ligase</fullName>
    </submittedName>
</protein>
<dbReference type="GO" id="GO:0016878">
    <property type="term" value="F:acid-thiol ligase activity"/>
    <property type="evidence" value="ECO:0007669"/>
    <property type="project" value="UniProtKB-ARBA"/>
</dbReference>
<feature type="domain" description="AMP-dependent synthetase/ligase" evidence="1">
    <location>
        <begin position="58"/>
        <end position="407"/>
    </location>
</feature>
<dbReference type="PANTHER" id="PTHR43767">
    <property type="entry name" value="LONG-CHAIN-FATTY-ACID--COA LIGASE"/>
    <property type="match status" value="1"/>
</dbReference>
<dbReference type="SUPFAM" id="SSF56801">
    <property type="entry name" value="Acetyl-CoA synthetase-like"/>
    <property type="match status" value="1"/>
</dbReference>
<keyword evidence="4" id="KW-1185">Reference proteome</keyword>
<comment type="caution">
    <text evidence="3">The sequence shown here is derived from an EMBL/GenBank/DDBJ whole genome shotgun (WGS) entry which is preliminary data.</text>
</comment>
<dbReference type="Pfam" id="PF00501">
    <property type="entry name" value="AMP-binding"/>
    <property type="match status" value="1"/>
</dbReference>
<proteinExistence type="predicted"/>
<dbReference type="Gene3D" id="3.30.300.30">
    <property type="match status" value="1"/>
</dbReference>
<evidence type="ECO:0000259" key="2">
    <source>
        <dbReference type="Pfam" id="PF13193"/>
    </source>
</evidence>
<dbReference type="InterPro" id="IPR000873">
    <property type="entry name" value="AMP-dep_synth/lig_dom"/>
</dbReference>
<evidence type="ECO:0000259" key="1">
    <source>
        <dbReference type="Pfam" id="PF00501"/>
    </source>
</evidence>
<sequence length="539" mass="56164">MKRKGDISVHGRTSPSVVHSVRVLLGSGVVDLRRPVLTLQSSLAVRTRGPIAGAAFIAARRRPDDVAVIDDDGPLTYGELDLRTNALARAITAAGVAEGDAVGVLCRDHRGVIEVMVAAGKSGARLVLLNTGFAPPQLADVLVREGVKLLIADAEFDALLAAAPDHVTTAVVGGPAAGPHLVVDDLVAAHSTDRLPAPSRQGGLVLLTGGTTGTPKGAPRQVGSPLAAAQFLERIPQRRGDVLLIAAPTFHGTGLSQLILAMALGSTVVLRRRFDAEATVRAVEQHRVTMLVLVPTMLQRILALEDLAAHDTSSLRIILCAGAALPAELGDRATAAFGPVVHNLYGCTEVALATVATPEDWAAAPGTAGRPPRGVQVALFDADDQPVTASGVSARIFVSNGLRFEGYSGGGTKPTIGAFMGTGDTGHWDDDGRLFVDGRDDDMIVSGGENVFPGEIEQVVGTLDGVVDVASLPVDDVEFGTRLRLFVVTDGSAPVDADLVKAHVRSHLARFKVPREVVVVEAIPYTPTGKVDRRVLATL</sequence>
<evidence type="ECO:0000313" key="3">
    <source>
        <dbReference type="EMBL" id="EFQ82469.1"/>
    </source>
</evidence>
<dbReference type="AlphaFoldDB" id="E2SD92"/>
<keyword evidence="3" id="KW-0436">Ligase</keyword>
<dbReference type="InterPro" id="IPR045851">
    <property type="entry name" value="AMP-bd_C_sf"/>
</dbReference>
<dbReference type="InterPro" id="IPR050237">
    <property type="entry name" value="ATP-dep_AMP-bd_enzyme"/>
</dbReference>
<dbReference type="Proteomes" id="UP000003111">
    <property type="component" value="Unassembled WGS sequence"/>
</dbReference>
<dbReference type="InterPro" id="IPR020845">
    <property type="entry name" value="AMP-binding_CS"/>
</dbReference>
<evidence type="ECO:0000313" key="4">
    <source>
        <dbReference type="Proteomes" id="UP000003111"/>
    </source>
</evidence>
<dbReference type="Pfam" id="PF13193">
    <property type="entry name" value="AMP-binding_C"/>
    <property type="match status" value="1"/>
</dbReference>
<accession>E2SD92</accession>
<dbReference type="PANTHER" id="PTHR43767:SF1">
    <property type="entry name" value="NONRIBOSOMAL PEPTIDE SYNTHASE PES1 (EUROFUNG)-RELATED"/>
    <property type="match status" value="1"/>
</dbReference>
<organism evidence="3 4">
    <name type="scientific">Aeromicrobium marinum DSM 15272</name>
    <dbReference type="NCBI Taxonomy" id="585531"/>
    <lineage>
        <taxon>Bacteria</taxon>
        <taxon>Bacillati</taxon>
        <taxon>Actinomycetota</taxon>
        <taxon>Actinomycetes</taxon>
        <taxon>Propionibacteriales</taxon>
        <taxon>Nocardioidaceae</taxon>
        <taxon>Aeromicrobium</taxon>
    </lineage>
</organism>
<name>E2SD92_9ACTN</name>
<dbReference type="eggNOG" id="COG0318">
    <property type="taxonomic scope" value="Bacteria"/>
</dbReference>
<dbReference type="HOGENOM" id="CLU_000022_59_0_11"/>
<dbReference type="STRING" id="585531.HMPREF0063_11678"/>
<reference evidence="3" key="1">
    <citation type="submission" date="2010-08" db="EMBL/GenBank/DDBJ databases">
        <authorList>
            <person name="Muzny D."/>
            <person name="Qin X."/>
            <person name="Buhay C."/>
            <person name="Dugan-Rocha S."/>
            <person name="Ding Y."/>
            <person name="Chen G."/>
            <person name="Hawes A."/>
            <person name="Holder M."/>
            <person name="Jhangiani S."/>
            <person name="Johnson A."/>
            <person name="Khan Z."/>
            <person name="Li Z."/>
            <person name="Liu W."/>
            <person name="Liu X."/>
            <person name="Perez L."/>
            <person name="Shen H."/>
            <person name="Wang Q."/>
            <person name="Watt J."/>
            <person name="Xi L."/>
            <person name="Xin Y."/>
            <person name="Zhou J."/>
            <person name="Deng J."/>
            <person name="Jiang H."/>
            <person name="Liu Y."/>
            <person name="Qu J."/>
            <person name="Song X.-Z."/>
            <person name="Zhang L."/>
            <person name="Villasana D."/>
            <person name="Johnson A."/>
            <person name="Liu J."/>
            <person name="Liyanage D."/>
            <person name="Lorensuhewa L."/>
            <person name="Robinson T."/>
            <person name="Song A."/>
            <person name="Song B.-B."/>
            <person name="Dinh H."/>
            <person name="Thornton R."/>
            <person name="Coyle M."/>
            <person name="Francisco L."/>
            <person name="Jackson L."/>
            <person name="Javaid M."/>
            <person name="Korchina V."/>
            <person name="Kovar C."/>
            <person name="Mata R."/>
            <person name="Mathew T."/>
            <person name="Ngo R."/>
            <person name="Nguyen L."/>
            <person name="Nguyen N."/>
            <person name="Okwuonu G."/>
            <person name="Ongeri F."/>
            <person name="Pham C."/>
            <person name="Simmons D."/>
            <person name="Wilczek-Boney K."/>
            <person name="Hale W."/>
            <person name="Jakkamsetti A."/>
            <person name="Pham P."/>
            <person name="Ruth R."/>
            <person name="San Lucas F."/>
            <person name="Warren J."/>
            <person name="Zhang J."/>
            <person name="Zhao Z."/>
            <person name="Zhou C."/>
            <person name="Zhu D."/>
            <person name="Lee S."/>
            <person name="Bess C."/>
            <person name="Blankenburg K."/>
            <person name="Forbes L."/>
            <person name="Fu Q."/>
            <person name="Gubbala S."/>
            <person name="Hirani K."/>
            <person name="Jayaseelan J.C."/>
            <person name="Lara F."/>
            <person name="Munidasa M."/>
            <person name="Palculict T."/>
            <person name="Patil S."/>
            <person name="Pu L.-L."/>
            <person name="Saada N."/>
            <person name="Tang L."/>
            <person name="Weissenberger G."/>
            <person name="Zhu Y."/>
            <person name="Hemphill L."/>
            <person name="Shang Y."/>
            <person name="Youmans B."/>
            <person name="Ayvaz T."/>
            <person name="Ross M."/>
            <person name="Santibanez J."/>
            <person name="Aqrawi P."/>
            <person name="Gross S."/>
            <person name="Joshi V."/>
            <person name="Fowler G."/>
            <person name="Nazareth L."/>
            <person name="Reid J."/>
            <person name="Worley K."/>
            <person name="Petrosino J."/>
            <person name="Highlander S."/>
            <person name="Gibbs R."/>
        </authorList>
    </citation>
    <scope>NUCLEOTIDE SEQUENCE [LARGE SCALE GENOMIC DNA]</scope>
    <source>
        <strain evidence="3">DSM 15272</strain>
    </source>
</reference>